<dbReference type="EMBL" id="JAYMYR010000008">
    <property type="protein sequence ID" value="KAK7346617.1"/>
    <property type="molecule type" value="Genomic_DNA"/>
</dbReference>
<accession>A0AAN9M2I9</accession>
<reference evidence="1 2" key="1">
    <citation type="submission" date="2024-01" db="EMBL/GenBank/DDBJ databases">
        <title>The genomes of 5 underutilized Papilionoideae crops provide insights into root nodulation and disease resistanc.</title>
        <authorList>
            <person name="Jiang F."/>
        </authorList>
    </citation>
    <scope>NUCLEOTIDE SEQUENCE [LARGE SCALE GENOMIC DNA]</scope>
    <source>
        <strain evidence="1">JINMINGXINNONG_FW02</strain>
        <tissue evidence="1">Leaves</tissue>
    </source>
</reference>
<evidence type="ECO:0000313" key="2">
    <source>
        <dbReference type="Proteomes" id="UP001374584"/>
    </source>
</evidence>
<sequence length="66" mass="7012">MSTKSVVADNNNLPISSFLLSTVSENGYYCDNVGTESYEAAKASVSPFTLQVDPTGKQPVYTVSTS</sequence>
<dbReference type="Proteomes" id="UP001374584">
    <property type="component" value="Unassembled WGS sequence"/>
</dbReference>
<organism evidence="1 2">
    <name type="scientific">Phaseolus coccineus</name>
    <name type="common">Scarlet runner bean</name>
    <name type="synonym">Phaseolus multiflorus</name>
    <dbReference type="NCBI Taxonomy" id="3886"/>
    <lineage>
        <taxon>Eukaryota</taxon>
        <taxon>Viridiplantae</taxon>
        <taxon>Streptophyta</taxon>
        <taxon>Embryophyta</taxon>
        <taxon>Tracheophyta</taxon>
        <taxon>Spermatophyta</taxon>
        <taxon>Magnoliopsida</taxon>
        <taxon>eudicotyledons</taxon>
        <taxon>Gunneridae</taxon>
        <taxon>Pentapetalae</taxon>
        <taxon>rosids</taxon>
        <taxon>fabids</taxon>
        <taxon>Fabales</taxon>
        <taxon>Fabaceae</taxon>
        <taxon>Papilionoideae</taxon>
        <taxon>50 kb inversion clade</taxon>
        <taxon>NPAAA clade</taxon>
        <taxon>indigoferoid/millettioid clade</taxon>
        <taxon>Phaseoleae</taxon>
        <taxon>Phaseolus</taxon>
    </lineage>
</organism>
<keyword evidence="2" id="KW-1185">Reference proteome</keyword>
<protein>
    <submittedName>
        <fullName evidence="1">Uncharacterized protein</fullName>
    </submittedName>
</protein>
<name>A0AAN9M2I9_PHACN</name>
<evidence type="ECO:0000313" key="1">
    <source>
        <dbReference type="EMBL" id="KAK7346617.1"/>
    </source>
</evidence>
<dbReference type="AlphaFoldDB" id="A0AAN9M2I9"/>
<proteinExistence type="predicted"/>
<gene>
    <name evidence="1" type="ORF">VNO80_21140</name>
</gene>
<comment type="caution">
    <text evidence="1">The sequence shown here is derived from an EMBL/GenBank/DDBJ whole genome shotgun (WGS) entry which is preliminary data.</text>
</comment>